<sequence length="397" mass="42419">MEPNEIAAAMTGDLSETAPGRHEAFLPSPKVQNHAAFLAPLADGSLICAWFGGTLEGKSDISIHASILAPGASAWGPACALSGDPHRSEQNPVIFTAPDGGLWLFHTAQPSGNQDECRIRMARLMRDRENPALISAEEGRFLDLPLGCFIRAPLVVREDGAWLLPIFRCIQRPGQRWNGSHDLAAVGVSTDAGETWTLEEVPDSIGSVHMSPVALDDGRYAAFYRRRQADFVHRSESADGGRSWSAPEPTDVPNNNSSIAAIRLASGGVAMICNPASAATSSDRRASLYDELGEDDARPDADPTGGCVPVWGVPRAPVAVCLSSDGGRTFPRRIIVEDGPGTCTSNDSTDGRNKEMSYPWLLEGPDGALHIAYTYHRRAIKYVRLAPGWNPATGGSA</sequence>
<dbReference type="EMBL" id="VDFV01000025">
    <property type="protein sequence ID" value="TNC68266.1"/>
    <property type="molecule type" value="Genomic_DNA"/>
</dbReference>
<gene>
    <name evidence="2" type="ORF">FHG71_14880</name>
</gene>
<dbReference type="GO" id="GO:0016787">
    <property type="term" value="F:hydrolase activity"/>
    <property type="evidence" value="ECO:0007669"/>
    <property type="project" value="UniProtKB-KW"/>
</dbReference>
<dbReference type="Proteomes" id="UP000305709">
    <property type="component" value="Unassembled WGS sequence"/>
</dbReference>
<comment type="caution">
    <text evidence="2">The sequence shown here is derived from an EMBL/GenBank/DDBJ whole genome shotgun (WGS) entry which is preliminary data.</text>
</comment>
<dbReference type="Pfam" id="PF13088">
    <property type="entry name" value="BNR_2"/>
    <property type="match status" value="1"/>
</dbReference>
<reference evidence="2 3" key="1">
    <citation type="submission" date="2019-06" db="EMBL/GenBank/DDBJ databases">
        <authorList>
            <person name="Jiang L."/>
        </authorList>
    </citation>
    <scope>NUCLEOTIDE SEQUENCE [LARGE SCALE GENOMIC DNA]</scope>
    <source>
        <strain evidence="2 3">YIM 48858</strain>
    </source>
</reference>
<dbReference type="OrthoDB" id="41724at2"/>
<keyword evidence="2" id="KW-0378">Hydrolase</keyword>
<evidence type="ECO:0000259" key="1">
    <source>
        <dbReference type="Pfam" id="PF13088"/>
    </source>
</evidence>
<accession>A0A5C4N7J5</accession>
<organism evidence="2 3">
    <name type="scientific">Rubellimicrobium roseum</name>
    <dbReference type="NCBI Taxonomy" id="687525"/>
    <lineage>
        <taxon>Bacteria</taxon>
        <taxon>Pseudomonadati</taxon>
        <taxon>Pseudomonadota</taxon>
        <taxon>Alphaproteobacteria</taxon>
        <taxon>Rhodobacterales</taxon>
        <taxon>Roseobacteraceae</taxon>
        <taxon>Rubellimicrobium</taxon>
    </lineage>
</organism>
<dbReference type="Gene3D" id="2.120.10.10">
    <property type="match status" value="1"/>
</dbReference>
<dbReference type="InterPro" id="IPR036278">
    <property type="entry name" value="Sialidase_sf"/>
</dbReference>
<proteinExistence type="predicted"/>
<dbReference type="CDD" id="cd15482">
    <property type="entry name" value="Sialidase_non-viral"/>
    <property type="match status" value="1"/>
</dbReference>
<feature type="domain" description="Sialidase" evidence="1">
    <location>
        <begin position="44"/>
        <end position="371"/>
    </location>
</feature>
<evidence type="ECO:0000313" key="2">
    <source>
        <dbReference type="EMBL" id="TNC68266.1"/>
    </source>
</evidence>
<dbReference type="PANTHER" id="PTHR43752:SF2">
    <property type="entry name" value="BNR_ASP-BOX REPEAT FAMILY PROTEIN"/>
    <property type="match status" value="1"/>
</dbReference>
<dbReference type="SUPFAM" id="SSF50939">
    <property type="entry name" value="Sialidases"/>
    <property type="match status" value="1"/>
</dbReference>
<dbReference type="RefSeq" id="WP_139082489.1">
    <property type="nucleotide sequence ID" value="NZ_VDFV01000025.1"/>
</dbReference>
<evidence type="ECO:0000313" key="3">
    <source>
        <dbReference type="Proteomes" id="UP000305709"/>
    </source>
</evidence>
<keyword evidence="3" id="KW-1185">Reference proteome</keyword>
<dbReference type="PANTHER" id="PTHR43752">
    <property type="entry name" value="BNR/ASP-BOX REPEAT FAMILY PROTEIN"/>
    <property type="match status" value="1"/>
</dbReference>
<name>A0A5C4N7J5_9RHOB</name>
<protein>
    <submittedName>
        <fullName evidence="2">Glycosyl hydrolase</fullName>
    </submittedName>
</protein>
<dbReference type="InterPro" id="IPR011040">
    <property type="entry name" value="Sialidase"/>
</dbReference>
<dbReference type="AlphaFoldDB" id="A0A5C4N7J5"/>